<protein>
    <submittedName>
        <fullName evidence="3">Inner membrane protein</fullName>
    </submittedName>
</protein>
<dbReference type="PIRSF" id="PIRSF004548">
    <property type="entry name" value="CreD"/>
    <property type="match status" value="1"/>
</dbReference>
<dbReference type="NCBIfam" id="NF008712">
    <property type="entry name" value="PRK11715.1-1"/>
    <property type="match status" value="1"/>
</dbReference>
<dbReference type="PANTHER" id="PTHR30092:SF0">
    <property type="entry name" value="INNER MEMBRANE PROTEIN CRED"/>
    <property type="match status" value="1"/>
</dbReference>
<dbReference type="AlphaFoldDB" id="A0A7W8ZR89"/>
<keyword evidence="2" id="KW-1133">Transmembrane helix</keyword>
<feature type="transmembrane region" description="Helical" evidence="2">
    <location>
        <begin position="338"/>
        <end position="356"/>
    </location>
</feature>
<evidence type="ECO:0000313" key="4">
    <source>
        <dbReference type="Proteomes" id="UP000537204"/>
    </source>
</evidence>
<feature type="transmembrane region" description="Helical" evidence="2">
    <location>
        <begin position="418"/>
        <end position="436"/>
    </location>
</feature>
<proteinExistence type="predicted"/>
<dbReference type="PANTHER" id="PTHR30092">
    <property type="entry name" value="INNER MEMBRANE PROTEIN CRED"/>
    <property type="match status" value="1"/>
</dbReference>
<name>A0A7W8ZR89_9SPHI</name>
<gene>
    <name evidence="3" type="ORF">HDE68_004681</name>
</gene>
<feature type="transmembrane region" description="Helical" evidence="2">
    <location>
        <begin position="363"/>
        <end position="383"/>
    </location>
</feature>
<evidence type="ECO:0000313" key="3">
    <source>
        <dbReference type="EMBL" id="MBB5638746.1"/>
    </source>
</evidence>
<accession>A0A7W8ZR89</accession>
<dbReference type="Pfam" id="PF06123">
    <property type="entry name" value="CreD"/>
    <property type="match status" value="1"/>
</dbReference>
<feature type="transmembrane region" description="Helical" evidence="2">
    <location>
        <begin position="442"/>
        <end position="460"/>
    </location>
</feature>
<feature type="region of interest" description="Disordered" evidence="1">
    <location>
        <begin position="472"/>
        <end position="492"/>
    </location>
</feature>
<keyword evidence="2" id="KW-0812">Transmembrane</keyword>
<dbReference type="RefSeq" id="WP_183884555.1">
    <property type="nucleotide sequence ID" value="NZ_JACHCE010000010.1"/>
</dbReference>
<feature type="transmembrane region" description="Helical" evidence="2">
    <location>
        <begin position="20"/>
        <end position="41"/>
    </location>
</feature>
<organism evidence="3 4">
    <name type="scientific">Pedobacter cryoconitis</name>
    <dbReference type="NCBI Taxonomy" id="188932"/>
    <lineage>
        <taxon>Bacteria</taxon>
        <taxon>Pseudomonadati</taxon>
        <taxon>Bacteroidota</taxon>
        <taxon>Sphingobacteriia</taxon>
        <taxon>Sphingobacteriales</taxon>
        <taxon>Sphingobacteriaceae</taxon>
        <taxon>Pedobacter</taxon>
    </lineage>
</organism>
<evidence type="ECO:0000256" key="1">
    <source>
        <dbReference type="SAM" id="MobiDB-lite"/>
    </source>
</evidence>
<sequence length="492" mass="55233">MNNQQKTQQNGFRTWFSESVIVKLCLIGILTLLLLIPSGLIQNLIVERQERQQEVNNEISDKWSGSQLVEGPILVIPYKTTVNHKDSAGKVTTKEVLTNIYIMPETLNIAGKVEPQLLHRGIFDAVVYNSKIKVNGRFSPLELKKSGINPDMVQWDKAKVDIGLSDLKGLKNNPVIKLANKDYAVEPDFTTLSLFTNNLIIQPDLSINKNTALDFSFDLDLRGSNELNFLHIGKSTTVKIEGSWGNPKFTGRYLPEQRSIADKAFSATWKMPYFNRPFSQQWMEENAILTFGPSNEKKESRQTDIDTSIVPAPKDGSFGVQFILPVDQYQKTMRSGKYSILIIMLTFISLFFTELLNKRKVHLLQYVLIGAAMIIYYTLLLSFSERVGFNIAYLIASIATVTLIGSFIAALLKNKKPAMIFVGILTVFYGFIFVIIQLQDLALLFGSVGLFIIVAALMFLSAKIDWNRNPLAEPEDSSVSAPAEINSEPDNQ</sequence>
<evidence type="ECO:0000256" key="2">
    <source>
        <dbReference type="SAM" id="Phobius"/>
    </source>
</evidence>
<dbReference type="InterPro" id="IPR010364">
    <property type="entry name" value="Uncharacterised_IM_CreD"/>
</dbReference>
<feature type="transmembrane region" description="Helical" evidence="2">
    <location>
        <begin position="389"/>
        <end position="411"/>
    </location>
</feature>
<dbReference type="Proteomes" id="UP000537204">
    <property type="component" value="Unassembled WGS sequence"/>
</dbReference>
<reference evidence="3 4" key="1">
    <citation type="submission" date="2020-08" db="EMBL/GenBank/DDBJ databases">
        <title>Genomic Encyclopedia of Type Strains, Phase IV (KMG-V): Genome sequencing to study the core and pangenomes of soil and plant-associated prokaryotes.</title>
        <authorList>
            <person name="Whitman W."/>
        </authorList>
    </citation>
    <scope>NUCLEOTIDE SEQUENCE [LARGE SCALE GENOMIC DNA]</scope>
    <source>
        <strain evidence="3 4">S3M1</strain>
    </source>
</reference>
<dbReference type="GO" id="GO:0005886">
    <property type="term" value="C:plasma membrane"/>
    <property type="evidence" value="ECO:0007669"/>
    <property type="project" value="TreeGrafter"/>
</dbReference>
<dbReference type="EMBL" id="JACHCE010000010">
    <property type="protein sequence ID" value="MBB5638746.1"/>
    <property type="molecule type" value="Genomic_DNA"/>
</dbReference>
<keyword evidence="2" id="KW-0472">Membrane</keyword>
<comment type="caution">
    <text evidence="3">The sequence shown here is derived from an EMBL/GenBank/DDBJ whole genome shotgun (WGS) entry which is preliminary data.</text>
</comment>